<evidence type="ECO:0000259" key="10">
    <source>
        <dbReference type="PROSITE" id="PS50887"/>
    </source>
</evidence>
<feature type="domain" description="GGDEF" evidence="10">
    <location>
        <begin position="310"/>
        <end position="441"/>
    </location>
</feature>
<dbReference type="CDD" id="cd01949">
    <property type="entry name" value="GGDEF"/>
    <property type="match status" value="1"/>
</dbReference>
<dbReference type="InterPro" id="IPR050469">
    <property type="entry name" value="Diguanylate_Cyclase"/>
</dbReference>
<dbReference type="Proteomes" id="UP001219537">
    <property type="component" value="Chromosome 2"/>
</dbReference>
<evidence type="ECO:0000256" key="1">
    <source>
        <dbReference type="ARBA" id="ARBA00001946"/>
    </source>
</evidence>
<dbReference type="RefSeq" id="WP_274291441.1">
    <property type="nucleotide sequence ID" value="NZ_CP117989.1"/>
</dbReference>
<dbReference type="SMART" id="SM00267">
    <property type="entry name" value="GGDEF"/>
    <property type="match status" value="1"/>
</dbReference>
<evidence type="ECO:0000313" key="11">
    <source>
        <dbReference type="EMBL" id="WDG10348.1"/>
    </source>
</evidence>
<evidence type="ECO:0000256" key="5">
    <source>
        <dbReference type="ARBA" id="ARBA00022989"/>
    </source>
</evidence>
<evidence type="ECO:0000313" key="12">
    <source>
        <dbReference type="Proteomes" id="UP001219537"/>
    </source>
</evidence>
<evidence type="ECO:0000256" key="6">
    <source>
        <dbReference type="ARBA" id="ARBA00023136"/>
    </source>
</evidence>
<dbReference type="PANTHER" id="PTHR45138">
    <property type="entry name" value="REGULATORY COMPONENTS OF SENSORY TRANSDUCTION SYSTEM"/>
    <property type="match status" value="1"/>
</dbReference>
<dbReference type="SMART" id="SM01079">
    <property type="entry name" value="CHASE"/>
    <property type="match status" value="1"/>
</dbReference>
<dbReference type="SUPFAM" id="SSF55073">
    <property type="entry name" value="Nucleotide cyclase"/>
    <property type="match status" value="1"/>
</dbReference>
<dbReference type="Pfam" id="PF03924">
    <property type="entry name" value="CHASE"/>
    <property type="match status" value="1"/>
</dbReference>
<keyword evidence="4 8" id="KW-0812">Transmembrane</keyword>
<gene>
    <name evidence="11" type="ORF">PUN50_23555</name>
</gene>
<dbReference type="PROSITE" id="PS50887">
    <property type="entry name" value="GGDEF"/>
    <property type="match status" value="1"/>
</dbReference>
<dbReference type="Gene3D" id="3.30.70.270">
    <property type="match status" value="1"/>
</dbReference>
<evidence type="ECO:0000256" key="8">
    <source>
        <dbReference type="SAM" id="Phobius"/>
    </source>
</evidence>
<dbReference type="FunFam" id="3.30.70.270:FF:000001">
    <property type="entry name" value="Diguanylate cyclase domain protein"/>
    <property type="match status" value="1"/>
</dbReference>
<comment type="catalytic activity">
    <reaction evidence="7">
        <text>2 GTP = 3',3'-c-di-GMP + 2 diphosphate</text>
        <dbReference type="Rhea" id="RHEA:24898"/>
        <dbReference type="ChEBI" id="CHEBI:33019"/>
        <dbReference type="ChEBI" id="CHEBI:37565"/>
        <dbReference type="ChEBI" id="CHEBI:58805"/>
        <dbReference type="EC" id="2.7.7.65"/>
    </reaction>
</comment>
<dbReference type="EMBL" id="CP117989">
    <property type="protein sequence ID" value="WDG10348.1"/>
    <property type="molecule type" value="Genomic_DNA"/>
</dbReference>
<evidence type="ECO:0000256" key="3">
    <source>
        <dbReference type="ARBA" id="ARBA00012528"/>
    </source>
</evidence>
<keyword evidence="5 8" id="KW-1133">Transmembrane helix</keyword>
<evidence type="ECO:0000256" key="7">
    <source>
        <dbReference type="ARBA" id="ARBA00034247"/>
    </source>
</evidence>
<evidence type="ECO:0000259" key="9">
    <source>
        <dbReference type="PROSITE" id="PS50839"/>
    </source>
</evidence>
<protein>
    <recommendedName>
        <fullName evidence="3">diguanylate cyclase</fullName>
        <ecNumber evidence="3">2.7.7.65</ecNumber>
    </recommendedName>
</protein>
<keyword evidence="11" id="KW-0548">Nucleotidyltransferase</keyword>
<dbReference type="GO" id="GO:0052621">
    <property type="term" value="F:diguanylate cyclase activity"/>
    <property type="evidence" value="ECO:0007669"/>
    <property type="project" value="UniProtKB-EC"/>
</dbReference>
<evidence type="ECO:0000256" key="2">
    <source>
        <dbReference type="ARBA" id="ARBA00004370"/>
    </source>
</evidence>
<dbReference type="PROSITE" id="PS50839">
    <property type="entry name" value="CHASE"/>
    <property type="match status" value="1"/>
</dbReference>
<dbReference type="InterPro" id="IPR042240">
    <property type="entry name" value="CHASE_sf"/>
</dbReference>
<reference evidence="11" key="1">
    <citation type="submission" date="2023-02" db="EMBL/GenBank/DDBJ databases">
        <title>Isolation, identification, and genome analysis of Vibrio campbellii in the Penaeus vannamei larvae stage.</title>
        <authorList>
            <person name="Huang T."/>
            <person name="Zhang B."/>
        </authorList>
    </citation>
    <scope>NUCLEOTIDE SEQUENCE</scope>
    <source>
        <strain evidence="11">20220413_1</strain>
    </source>
</reference>
<proteinExistence type="predicted"/>
<evidence type="ECO:0000256" key="4">
    <source>
        <dbReference type="ARBA" id="ARBA00022692"/>
    </source>
</evidence>
<dbReference type="GO" id="GO:0016020">
    <property type="term" value="C:membrane"/>
    <property type="evidence" value="ECO:0007669"/>
    <property type="project" value="UniProtKB-SubCell"/>
</dbReference>
<sequence length="441" mass="49201">MNKSIKVALVISVMILTELLATQLSRINNQKESVNVINAINKEMKKVFNDALITAEVLKEVVVLSEDSYISLEAFNKLSRTLLFTYSNVDSLLYLPKGVVTLVYPYEENKRAIGHNVLQDQSRRLGAEQSINCRKNMVIGPVTLVQNGKQAFILRKGITNESGFVGFSSSVIYLETILQSLENILEDKNISNYSIVGFDPDNRNFHEKVISSKGEVDCDADTSIVTIFNTNWQVSISPSDSGVLARVLIFSTLLITLLLIMSPVKFFNQYRRSEKQRFDLQNEAYTDFLTGLLNRRGLENRLYALKEQQVSGSIAVFDIDFFKAINDTYGHEIGDVVLVQFALLCGAKTDLNFTLSRTGGEEFVLLMPGATRAEAVLFCEALRQEVAATPILINDLNIEITVSIGVAHFHSADDVRIALADADEALYKAKQTGRNRVYVKA</sequence>
<dbReference type="NCBIfam" id="TIGR00254">
    <property type="entry name" value="GGDEF"/>
    <property type="match status" value="1"/>
</dbReference>
<dbReference type="Pfam" id="PF00990">
    <property type="entry name" value="GGDEF"/>
    <property type="match status" value="1"/>
</dbReference>
<dbReference type="AlphaFoldDB" id="A0AAQ2Y222"/>
<dbReference type="InterPro" id="IPR006189">
    <property type="entry name" value="CHASE_dom"/>
</dbReference>
<dbReference type="InterPro" id="IPR043128">
    <property type="entry name" value="Rev_trsase/Diguanyl_cyclase"/>
</dbReference>
<dbReference type="Gene3D" id="3.30.450.350">
    <property type="entry name" value="CHASE domain"/>
    <property type="match status" value="1"/>
</dbReference>
<keyword evidence="6 8" id="KW-0472">Membrane</keyword>
<dbReference type="PANTHER" id="PTHR45138:SF9">
    <property type="entry name" value="DIGUANYLATE CYCLASE DGCM-RELATED"/>
    <property type="match status" value="1"/>
</dbReference>
<dbReference type="EC" id="2.7.7.65" evidence="3"/>
<feature type="transmembrane region" description="Helical" evidence="8">
    <location>
        <begin position="243"/>
        <end position="267"/>
    </location>
</feature>
<comment type="cofactor">
    <cofactor evidence="1">
        <name>Mg(2+)</name>
        <dbReference type="ChEBI" id="CHEBI:18420"/>
    </cofactor>
</comment>
<dbReference type="InterPro" id="IPR000160">
    <property type="entry name" value="GGDEF_dom"/>
</dbReference>
<name>A0AAQ2Y222_9VIBR</name>
<keyword evidence="11" id="KW-0808">Transferase</keyword>
<dbReference type="InterPro" id="IPR029787">
    <property type="entry name" value="Nucleotide_cyclase"/>
</dbReference>
<comment type="subcellular location">
    <subcellularLocation>
        <location evidence="2">Membrane</location>
    </subcellularLocation>
</comment>
<dbReference type="GO" id="GO:0007165">
    <property type="term" value="P:signal transduction"/>
    <property type="evidence" value="ECO:0007669"/>
    <property type="project" value="UniProtKB-ARBA"/>
</dbReference>
<accession>A0AAQ2Y222</accession>
<organism evidence="11 12">
    <name type="scientific">Vibrio campbellii</name>
    <dbReference type="NCBI Taxonomy" id="680"/>
    <lineage>
        <taxon>Bacteria</taxon>
        <taxon>Pseudomonadati</taxon>
        <taxon>Pseudomonadota</taxon>
        <taxon>Gammaproteobacteria</taxon>
        <taxon>Vibrionales</taxon>
        <taxon>Vibrionaceae</taxon>
        <taxon>Vibrio</taxon>
    </lineage>
</organism>
<feature type="domain" description="CHASE" evidence="9">
    <location>
        <begin position="96"/>
        <end position="199"/>
    </location>
</feature>